<dbReference type="Proteomes" id="UP000002523">
    <property type="component" value="Chromosome"/>
</dbReference>
<dbReference type="AlphaFoldDB" id="Q6YR60"/>
<gene>
    <name evidence="2" type="ordered locus">PAM_156</name>
</gene>
<dbReference type="HOGENOM" id="CLU_2233759_0_0_14"/>
<keyword evidence="1" id="KW-0472">Membrane</keyword>
<organism evidence="2 3">
    <name type="scientific">Onion yellows phytoplasma (strain OY-M)</name>
    <dbReference type="NCBI Taxonomy" id="262768"/>
    <lineage>
        <taxon>Bacteria</taxon>
        <taxon>Bacillati</taxon>
        <taxon>Mycoplasmatota</taxon>
        <taxon>Mollicutes</taxon>
        <taxon>Acholeplasmatales</taxon>
        <taxon>Acholeplasmataceae</taxon>
        <taxon>Candidatus Phytoplasma</taxon>
        <taxon>16SrI (Aster yellows group)</taxon>
    </lineage>
</organism>
<dbReference type="EMBL" id="AP006628">
    <property type="protein sequence ID" value="BAD04241.1"/>
    <property type="molecule type" value="Genomic_DNA"/>
</dbReference>
<feature type="transmembrane region" description="Helical" evidence="1">
    <location>
        <begin position="70"/>
        <end position="92"/>
    </location>
</feature>
<evidence type="ECO:0000313" key="3">
    <source>
        <dbReference type="Proteomes" id="UP000002523"/>
    </source>
</evidence>
<evidence type="ECO:0000313" key="2">
    <source>
        <dbReference type="EMBL" id="BAD04241.1"/>
    </source>
</evidence>
<sequence length="105" mass="12575">MMALTDLDIIKRIITYAKYFNPRAQKTNYYKFRIYFRADNLEQGFQRVLQDANKNQLLPTKTNPAFNLSLLIKVSFALVAFTIVMFVLIYYFKKYLKNKRLRGFL</sequence>
<reference evidence="2 3" key="1">
    <citation type="journal article" date="2004" name="Nat. Genet.">
        <title>Reductive evolution suggested from the complete genome sequence of a plant-pathogenic phytoplasma.</title>
        <authorList>
            <person name="Oshima K."/>
            <person name="Kakizawa S."/>
            <person name="Nishigawa H."/>
            <person name="Jung H.-Y."/>
            <person name="Wei W."/>
            <person name="Suzuki S."/>
            <person name="Arashida R."/>
            <person name="Nakata D."/>
            <person name="Miyata S."/>
            <person name="Ugaki M."/>
            <person name="Namba S."/>
        </authorList>
    </citation>
    <scope>NUCLEOTIDE SEQUENCE [LARGE SCALE GENOMIC DNA]</scope>
    <source>
        <strain evidence="3">OY-M</strain>
    </source>
</reference>
<proteinExistence type="predicted"/>
<dbReference type="KEGG" id="poy:PAM_156"/>
<protein>
    <submittedName>
        <fullName evidence="2">Uncharacterized protein</fullName>
    </submittedName>
</protein>
<evidence type="ECO:0000256" key="1">
    <source>
        <dbReference type="SAM" id="Phobius"/>
    </source>
</evidence>
<keyword evidence="3" id="KW-1185">Reference proteome</keyword>
<name>Q6YR60_ONYPE</name>
<keyword evidence="1" id="KW-1133">Transmembrane helix</keyword>
<keyword evidence="1" id="KW-0812">Transmembrane</keyword>
<accession>Q6YR60</accession>